<proteinExistence type="predicted"/>
<dbReference type="InterPro" id="IPR029044">
    <property type="entry name" value="Nucleotide-diphossugar_trans"/>
</dbReference>
<organism evidence="7 8">
    <name type="scientific">Halocatena marina</name>
    <dbReference type="NCBI Taxonomy" id="2934937"/>
    <lineage>
        <taxon>Archaea</taxon>
        <taxon>Methanobacteriati</taxon>
        <taxon>Methanobacteriota</taxon>
        <taxon>Stenosarchaea group</taxon>
        <taxon>Halobacteria</taxon>
        <taxon>Halobacteriales</taxon>
        <taxon>Natronomonadaceae</taxon>
        <taxon>Halocatena</taxon>
    </lineage>
</organism>
<name>A0ABD5YLS3_9EURY</name>
<dbReference type="Gene3D" id="3.90.550.10">
    <property type="entry name" value="Spore Coat Polysaccharide Biosynthesis Protein SpsA, Chain A"/>
    <property type="match status" value="1"/>
</dbReference>
<reference evidence="7 8" key="1">
    <citation type="journal article" date="2019" name="Int. J. Syst. Evol. Microbiol.">
        <title>The Global Catalogue of Microorganisms (GCM) 10K type strain sequencing project: providing services to taxonomists for standard genome sequencing and annotation.</title>
        <authorList>
            <consortium name="The Broad Institute Genomics Platform"/>
            <consortium name="The Broad Institute Genome Sequencing Center for Infectious Disease"/>
            <person name="Wu L."/>
            <person name="Ma J."/>
        </authorList>
    </citation>
    <scope>NUCLEOTIDE SEQUENCE [LARGE SCALE GENOMIC DNA]</scope>
    <source>
        <strain evidence="7 8">RDMS1</strain>
    </source>
</reference>
<dbReference type="GO" id="GO:0016757">
    <property type="term" value="F:glycosyltransferase activity"/>
    <property type="evidence" value="ECO:0007669"/>
    <property type="project" value="UniProtKB-KW"/>
</dbReference>
<dbReference type="Pfam" id="PF00535">
    <property type="entry name" value="Glycos_transf_2"/>
    <property type="match status" value="1"/>
</dbReference>
<keyword evidence="3 7" id="KW-0328">Glycosyltransferase</keyword>
<dbReference type="SUPFAM" id="SSF53448">
    <property type="entry name" value="Nucleotide-diphospho-sugar transferases"/>
    <property type="match status" value="1"/>
</dbReference>
<dbReference type="EC" id="2.4.-.-" evidence="7"/>
<evidence type="ECO:0000256" key="5">
    <source>
        <dbReference type="ARBA" id="ARBA00023136"/>
    </source>
</evidence>
<dbReference type="InterPro" id="IPR001173">
    <property type="entry name" value="Glyco_trans_2-like"/>
</dbReference>
<evidence type="ECO:0000256" key="1">
    <source>
        <dbReference type="ARBA" id="ARBA00004236"/>
    </source>
</evidence>
<feature type="domain" description="Glycosyltransferase 2-like" evidence="6">
    <location>
        <begin position="19"/>
        <end position="126"/>
    </location>
</feature>
<dbReference type="GO" id="GO:0005886">
    <property type="term" value="C:plasma membrane"/>
    <property type="evidence" value="ECO:0007669"/>
    <property type="project" value="UniProtKB-SubCell"/>
</dbReference>
<evidence type="ECO:0000256" key="3">
    <source>
        <dbReference type="ARBA" id="ARBA00022676"/>
    </source>
</evidence>
<dbReference type="PANTHER" id="PTHR43646">
    <property type="entry name" value="GLYCOSYLTRANSFERASE"/>
    <property type="match status" value="1"/>
</dbReference>
<keyword evidence="2" id="KW-1003">Cell membrane</keyword>
<keyword evidence="4 7" id="KW-0808">Transferase</keyword>
<evidence type="ECO:0000256" key="4">
    <source>
        <dbReference type="ARBA" id="ARBA00022679"/>
    </source>
</evidence>
<gene>
    <name evidence="7" type="ORF">ACFQL7_00770</name>
</gene>
<dbReference type="Proteomes" id="UP001596417">
    <property type="component" value="Unassembled WGS sequence"/>
</dbReference>
<dbReference type="AlphaFoldDB" id="A0ABD5YLS3"/>
<sequence>MVTDLSVETETLDLDLDATVVVPAYNERAFIGRTLDALAGQDADVIVVAGGDDGTEAIARSHPATTHVIEDTDESGPAVARNRGARAAESAVVCFTDADTVVPQKWVTRHLRHYRDPNVVGVGGPQQPLDGSLTDDVLFTLLSDWWYRLSWPLGFVQASGNNCSYRRKPFLEAGGFDESLSFVEDTDCSLRMSDRGTVVFDLTATVETSVRRQSEMGYLGLFLTYMIGYSRYALGHDPGGEYFQDR</sequence>
<evidence type="ECO:0000313" key="8">
    <source>
        <dbReference type="Proteomes" id="UP001596417"/>
    </source>
</evidence>
<evidence type="ECO:0000259" key="6">
    <source>
        <dbReference type="Pfam" id="PF00535"/>
    </source>
</evidence>
<keyword evidence="8" id="KW-1185">Reference proteome</keyword>
<dbReference type="GeneID" id="76198069"/>
<accession>A0ABD5YLS3</accession>
<evidence type="ECO:0000313" key="7">
    <source>
        <dbReference type="EMBL" id="MFC7188530.1"/>
    </source>
</evidence>
<comment type="caution">
    <text evidence="7">The sequence shown here is derived from an EMBL/GenBank/DDBJ whole genome shotgun (WGS) entry which is preliminary data.</text>
</comment>
<protein>
    <submittedName>
        <fullName evidence="7">Glycosyltransferase</fullName>
        <ecNumber evidence="7">2.4.-.-</ecNumber>
    </submittedName>
</protein>
<dbReference type="RefSeq" id="WP_248903944.1">
    <property type="nucleotide sequence ID" value="NZ_CP109979.1"/>
</dbReference>
<evidence type="ECO:0000256" key="2">
    <source>
        <dbReference type="ARBA" id="ARBA00022475"/>
    </source>
</evidence>
<comment type="subcellular location">
    <subcellularLocation>
        <location evidence="1">Cell membrane</location>
    </subcellularLocation>
</comment>
<keyword evidence="5" id="KW-0472">Membrane</keyword>
<dbReference type="EMBL" id="JBHTAX010000001">
    <property type="protein sequence ID" value="MFC7188530.1"/>
    <property type="molecule type" value="Genomic_DNA"/>
</dbReference>
<dbReference type="PANTHER" id="PTHR43646:SF2">
    <property type="entry name" value="GLYCOSYLTRANSFERASE 2-LIKE DOMAIN-CONTAINING PROTEIN"/>
    <property type="match status" value="1"/>
</dbReference>